<dbReference type="PATRIC" id="fig|45056.6.peg.1817"/>
<keyword evidence="3" id="KW-1133">Transmembrane helix</keyword>
<evidence type="ECO:0000256" key="1">
    <source>
        <dbReference type="SAM" id="Coils"/>
    </source>
</evidence>
<keyword evidence="3" id="KW-0812">Transmembrane</keyword>
<dbReference type="EMBL" id="LR134428">
    <property type="protein sequence ID" value="VEH85636.1"/>
    <property type="molecule type" value="Genomic_DNA"/>
</dbReference>
<gene>
    <name evidence="4" type="ORF">Lade_1760</name>
    <name evidence="5" type="ORF">NCTC12735_01271</name>
</gene>
<evidence type="ECO:0000313" key="4">
    <source>
        <dbReference type="EMBL" id="KTC64953.1"/>
    </source>
</evidence>
<keyword evidence="5" id="KW-0614">Plasmid</keyword>
<dbReference type="KEGG" id="ladl:NCTC12735_01271"/>
<dbReference type="AlphaFoldDB" id="A0A0W0R1V9"/>
<feature type="coiled-coil region" evidence="1">
    <location>
        <begin position="316"/>
        <end position="343"/>
    </location>
</feature>
<protein>
    <submittedName>
        <fullName evidence="4">Uncharacterized protein</fullName>
    </submittedName>
</protein>
<proteinExistence type="predicted"/>
<keyword evidence="3" id="KW-0472">Membrane</keyword>
<keyword evidence="6" id="KW-1185">Reference proteome</keyword>
<feature type="region of interest" description="Disordered" evidence="2">
    <location>
        <begin position="411"/>
        <end position="439"/>
    </location>
</feature>
<organism evidence="4 6">
    <name type="scientific">Legionella adelaidensis</name>
    <dbReference type="NCBI Taxonomy" id="45056"/>
    <lineage>
        <taxon>Bacteria</taxon>
        <taxon>Pseudomonadati</taxon>
        <taxon>Pseudomonadota</taxon>
        <taxon>Gammaproteobacteria</taxon>
        <taxon>Legionellales</taxon>
        <taxon>Legionellaceae</taxon>
        <taxon>Legionella</taxon>
    </lineage>
</organism>
<dbReference type="Proteomes" id="UP000281170">
    <property type="component" value="Plasmid 19"/>
</dbReference>
<accession>A0A0W0R1V9</accession>
<dbReference type="OrthoDB" id="5654455at2"/>
<evidence type="ECO:0000256" key="2">
    <source>
        <dbReference type="SAM" id="MobiDB-lite"/>
    </source>
</evidence>
<feature type="transmembrane region" description="Helical" evidence="3">
    <location>
        <begin position="116"/>
        <end position="135"/>
    </location>
</feature>
<dbReference type="Proteomes" id="UP000054859">
    <property type="component" value="Unassembled WGS sequence"/>
</dbReference>
<dbReference type="STRING" id="45056.Lade_1760"/>
<dbReference type="RefSeq" id="WP_058462835.1">
    <property type="nucleotide sequence ID" value="NZ_CAAAHS010000011.1"/>
</dbReference>
<reference evidence="4 6" key="1">
    <citation type="submission" date="2015-11" db="EMBL/GenBank/DDBJ databases">
        <title>Identification of large and diverse effector repertoires of 38 Legionella species.</title>
        <authorList>
            <person name="Burstein D."/>
            <person name="Amaro F."/>
            <person name="Zusman T."/>
            <person name="Lifshitz Z."/>
            <person name="Cohen O."/>
            <person name="Gilbert J.A."/>
            <person name="Pupko T."/>
            <person name="Shuman H.A."/>
            <person name="Segal G."/>
        </authorList>
    </citation>
    <scope>NUCLEOTIDE SEQUENCE [LARGE SCALE GENOMIC DNA]</scope>
    <source>
        <strain evidence="4 6">1762-AUS-E</strain>
    </source>
</reference>
<evidence type="ECO:0000313" key="5">
    <source>
        <dbReference type="EMBL" id="VEH85636.1"/>
    </source>
</evidence>
<feature type="transmembrane region" description="Helical" evidence="3">
    <location>
        <begin position="213"/>
        <end position="233"/>
    </location>
</feature>
<reference evidence="5 7" key="2">
    <citation type="submission" date="2018-12" db="EMBL/GenBank/DDBJ databases">
        <authorList>
            <consortium name="Pathogen Informatics"/>
        </authorList>
    </citation>
    <scope>NUCLEOTIDE SEQUENCE [LARGE SCALE GENOMIC DNA]</scope>
    <source>
        <strain evidence="5 7">NCTC12735</strain>
        <plasmid evidence="7">19</plasmid>
    </source>
</reference>
<evidence type="ECO:0000256" key="3">
    <source>
        <dbReference type="SAM" id="Phobius"/>
    </source>
</evidence>
<sequence>MKRITQTLEFFCELLKGENKRTLASYLKAAYGNKLAEIYSDFHTKKINEDAEIAAAVQEVLKLINIDQIKKERFQNANITLYEFLSELQQITKRQNAQVNEFIRIINSKDKRLENIAAVTSIGAIGILTLSPVLLNNLPMIEALLGSAIFFPVVGLVYTIATGLYTLYQSVFDFKTPVMQRFTDNFFLSASTALNVAAYSVLISAAVSVNPVAAILFVAASSVDVLKESFNLIKLKLTSPERKINPDDSLADKQEKARADFEYKKARNNLFIALGGAGAMVGIIAVWSFIPGGIFLSVAAVAAIGAVYLAKTLLNKYSENRLKEELEQTFEKYEQEEAAKGTKPTLDTSLEMAPMREGHSLIDGLLLDAKSTAAAGSTPALRAQVKSPAHTQVSASKVGMFSHSEGSAAKAVIDLTPSNDNTGHNEPIPDQLPVSVKKQ</sequence>
<geneLocation type="plasmid" evidence="5 7">
    <name>19</name>
</geneLocation>
<feature type="transmembrane region" description="Helical" evidence="3">
    <location>
        <begin position="270"/>
        <end position="288"/>
    </location>
</feature>
<evidence type="ECO:0000313" key="7">
    <source>
        <dbReference type="Proteomes" id="UP000281170"/>
    </source>
</evidence>
<keyword evidence="1" id="KW-0175">Coiled coil</keyword>
<name>A0A0W0R1V9_9GAMM</name>
<feature type="transmembrane region" description="Helical" evidence="3">
    <location>
        <begin position="294"/>
        <end position="314"/>
    </location>
</feature>
<dbReference type="EMBL" id="LNKA01000016">
    <property type="protein sequence ID" value="KTC64953.1"/>
    <property type="molecule type" value="Genomic_DNA"/>
</dbReference>
<feature type="transmembrane region" description="Helical" evidence="3">
    <location>
        <begin position="186"/>
        <end position="207"/>
    </location>
</feature>
<feature type="transmembrane region" description="Helical" evidence="3">
    <location>
        <begin position="141"/>
        <end position="165"/>
    </location>
</feature>
<evidence type="ECO:0000313" key="6">
    <source>
        <dbReference type="Proteomes" id="UP000054859"/>
    </source>
</evidence>